<evidence type="ECO:0000256" key="3">
    <source>
        <dbReference type="ARBA" id="ARBA00023015"/>
    </source>
</evidence>
<dbReference type="InterPro" id="IPR007219">
    <property type="entry name" value="XnlR_reg_dom"/>
</dbReference>
<feature type="domain" description="Zn(2)-C6 fungal-type" evidence="8">
    <location>
        <begin position="32"/>
        <end position="62"/>
    </location>
</feature>
<keyword evidence="10" id="KW-1185">Reference proteome</keyword>
<dbReference type="AlphaFoldDB" id="A0A5J5EGS9"/>
<dbReference type="InterPro" id="IPR001138">
    <property type="entry name" value="Zn2Cys6_DnaBD"/>
</dbReference>
<dbReference type="GO" id="GO:0008270">
    <property type="term" value="F:zinc ion binding"/>
    <property type="evidence" value="ECO:0007669"/>
    <property type="project" value="InterPro"/>
</dbReference>
<dbReference type="PROSITE" id="PS50048">
    <property type="entry name" value="ZN2_CY6_FUNGAL_2"/>
    <property type="match status" value="1"/>
</dbReference>
<dbReference type="SMART" id="SM00066">
    <property type="entry name" value="GAL4"/>
    <property type="match status" value="1"/>
</dbReference>
<dbReference type="Gene3D" id="4.10.240.10">
    <property type="entry name" value="Zn(2)-C6 fungal-type DNA-binding domain"/>
    <property type="match status" value="1"/>
</dbReference>
<dbReference type="CDD" id="cd12148">
    <property type="entry name" value="fungal_TF_MHR"/>
    <property type="match status" value="1"/>
</dbReference>
<organism evidence="9 10">
    <name type="scientific">Sphaerosporella brunnea</name>
    <dbReference type="NCBI Taxonomy" id="1250544"/>
    <lineage>
        <taxon>Eukaryota</taxon>
        <taxon>Fungi</taxon>
        <taxon>Dikarya</taxon>
        <taxon>Ascomycota</taxon>
        <taxon>Pezizomycotina</taxon>
        <taxon>Pezizomycetes</taxon>
        <taxon>Pezizales</taxon>
        <taxon>Pyronemataceae</taxon>
        <taxon>Sphaerosporella</taxon>
    </lineage>
</organism>
<feature type="region of interest" description="Disordered" evidence="7">
    <location>
        <begin position="670"/>
        <end position="696"/>
    </location>
</feature>
<dbReference type="OrthoDB" id="103819at2759"/>
<dbReference type="InParanoid" id="A0A5J5EGS9"/>
<evidence type="ECO:0000313" key="9">
    <source>
        <dbReference type="EMBL" id="KAA8894590.1"/>
    </source>
</evidence>
<dbReference type="GO" id="GO:0003677">
    <property type="term" value="F:DNA binding"/>
    <property type="evidence" value="ECO:0007669"/>
    <property type="project" value="UniProtKB-KW"/>
</dbReference>
<feature type="region of interest" description="Disordered" evidence="7">
    <location>
        <begin position="764"/>
        <end position="785"/>
    </location>
</feature>
<dbReference type="InterPro" id="IPR036864">
    <property type="entry name" value="Zn2-C6_fun-type_DNA-bd_sf"/>
</dbReference>
<evidence type="ECO:0000256" key="5">
    <source>
        <dbReference type="ARBA" id="ARBA00023163"/>
    </source>
</evidence>
<comment type="subcellular location">
    <subcellularLocation>
        <location evidence="1">Nucleus</location>
    </subcellularLocation>
</comment>
<reference evidence="9 10" key="1">
    <citation type="submission" date="2019-09" db="EMBL/GenBank/DDBJ databases">
        <title>Draft genome of the ectomycorrhizal ascomycete Sphaerosporella brunnea.</title>
        <authorList>
            <consortium name="DOE Joint Genome Institute"/>
            <person name="Benucci G.M."/>
            <person name="Marozzi G."/>
            <person name="Antonielli L."/>
            <person name="Sanchez S."/>
            <person name="Marco P."/>
            <person name="Wang X."/>
            <person name="Falini L.B."/>
            <person name="Barry K."/>
            <person name="Haridas S."/>
            <person name="Lipzen A."/>
            <person name="Labutti K."/>
            <person name="Grigoriev I.V."/>
            <person name="Murat C."/>
            <person name="Martin F."/>
            <person name="Albertini E."/>
            <person name="Donnini D."/>
            <person name="Bonito G."/>
        </authorList>
    </citation>
    <scope>NUCLEOTIDE SEQUENCE [LARGE SCALE GENOMIC DNA]</scope>
    <source>
        <strain evidence="9 10">Sb_GMNB300</strain>
    </source>
</reference>
<evidence type="ECO:0000256" key="4">
    <source>
        <dbReference type="ARBA" id="ARBA00023125"/>
    </source>
</evidence>
<dbReference type="InterPro" id="IPR050987">
    <property type="entry name" value="AtrR-like"/>
</dbReference>
<keyword evidence="5" id="KW-0804">Transcription</keyword>
<dbReference type="EMBL" id="VXIS01000328">
    <property type="protein sequence ID" value="KAA8894590.1"/>
    <property type="molecule type" value="Genomic_DNA"/>
</dbReference>
<dbReference type="Proteomes" id="UP000326924">
    <property type="component" value="Unassembled WGS sequence"/>
</dbReference>
<evidence type="ECO:0000256" key="7">
    <source>
        <dbReference type="SAM" id="MobiDB-lite"/>
    </source>
</evidence>
<accession>A0A5J5EGS9</accession>
<dbReference type="CDD" id="cd00067">
    <property type="entry name" value="GAL4"/>
    <property type="match status" value="1"/>
</dbReference>
<keyword evidence="2" id="KW-0479">Metal-binding</keyword>
<comment type="caution">
    <text evidence="9">The sequence shown here is derived from an EMBL/GenBank/DDBJ whole genome shotgun (WGS) entry which is preliminary data.</text>
</comment>
<dbReference type="GO" id="GO:0000981">
    <property type="term" value="F:DNA-binding transcription factor activity, RNA polymerase II-specific"/>
    <property type="evidence" value="ECO:0007669"/>
    <property type="project" value="InterPro"/>
</dbReference>
<evidence type="ECO:0000256" key="2">
    <source>
        <dbReference type="ARBA" id="ARBA00022723"/>
    </source>
</evidence>
<evidence type="ECO:0000256" key="6">
    <source>
        <dbReference type="ARBA" id="ARBA00023242"/>
    </source>
</evidence>
<keyword evidence="4" id="KW-0238">DNA-binding</keyword>
<protein>
    <submittedName>
        <fullName evidence="9">Fungal-specific transcription factor domain-containing protein</fullName>
    </submittedName>
</protein>
<dbReference type="SUPFAM" id="SSF57701">
    <property type="entry name" value="Zn2/Cys6 DNA-binding domain"/>
    <property type="match status" value="1"/>
</dbReference>
<sequence>MSAPQPPMDTVGANHNSNQGTSPFAPNPKNPACDHCREKKIRCSREKPTCHHCRSSKSVCVYSEPQKRPPDVSRNAHRFEEVFSRLDRIESAIANLTRLIQQQRNSDGSYGKGTPESTESLGMVEEIPSAAQKTPATTTTVFSNSSTAPLLTAASAPQKQFVKDAEGTEQYLGSSSILSITAEAQRLAEEGLISANMMPRRLLDSNSGASGTSGEGGLDDLSTSANTFASAVPFYGHKLIREGAAQVKKHIPWKAEALGVVDDFFKTVYHWFPILDEETFRKDLDQMYAEPETMINDNAWMVLFNNILLFGLYGKGMNTSAEERNIIDARNSQRTQTWFYNAWAALDDLEIALTPRLRNVQALFTMSLCAIELSRPALTWGLLSQAARSAQALGLHRRGKPQPGISRSQIEERKNLFWCIYMLDKQMSLLFGRAACLPEFDCDVELPIDDGTNAYYKNFMAQIAMARVQSAIYVRLYSAQAATQSQRDLEVAVLELDREVDAWWEEWGEMTDYEKKGGPFRAVDYFEHVHLKFTYYSAVTLINRMARLGMGLYVASEQKALESARAAIRLVMQAVTNSPDLGNTGLLLWLFNCYPFTSFFVLFSNIIRHPDAPSSTDIDLKLMQQLVEYFGRMQERNHESAARLRSVATAFTNVAITFLRNYRRQMRGIEAPSNTNTMGSRKRPRYGHDDDEDPLPPLYPPVNHTLRTDPAGWCPPISLAPPPPPPTFPQTAQEVEVDVATASFLRWPSASPPAFGASLGGVLRSSSSRSGDADPGGGCSNGGEVDGMDIEALMAEPLGFQMRMEQAAQRGPIEFDWFGWEAHLGADTPAQGGG</sequence>
<dbReference type="PANTHER" id="PTHR46910">
    <property type="entry name" value="TRANSCRIPTION FACTOR PDR1"/>
    <property type="match status" value="1"/>
</dbReference>
<dbReference type="PROSITE" id="PS00463">
    <property type="entry name" value="ZN2_CY6_FUNGAL_1"/>
    <property type="match status" value="1"/>
</dbReference>
<name>A0A5J5EGS9_9PEZI</name>
<evidence type="ECO:0000259" key="8">
    <source>
        <dbReference type="PROSITE" id="PS50048"/>
    </source>
</evidence>
<gene>
    <name evidence="9" type="ORF">FN846DRAFT_912747</name>
</gene>
<keyword evidence="3" id="KW-0805">Transcription regulation</keyword>
<dbReference type="GO" id="GO:0005634">
    <property type="term" value="C:nucleus"/>
    <property type="evidence" value="ECO:0007669"/>
    <property type="project" value="UniProtKB-SubCell"/>
</dbReference>
<feature type="compositionally biased region" description="Polar residues" evidence="7">
    <location>
        <begin position="13"/>
        <end position="24"/>
    </location>
</feature>
<feature type="compositionally biased region" description="Gly residues" evidence="7">
    <location>
        <begin position="774"/>
        <end position="785"/>
    </location>
</feature>
<dbReference type="PANTHER" id="PTHR46910:SF37">
    <property type="entry name" value="ZN(II)2CYS6 TRANSCRIPTION FACTOR (EUROFUNG)"/>
    <property type="match status" value="1"/>
</dbReference>
<dbReference type="GO" id="GO:0006351">
    <property type="term" value="P:DNA-templated transcription"/>
    <property type="evidence" value="ECO:0007669"/>
    <property type="project" value="InterPro"/>
</dbReference>
<evidence type="ECO:0000313" key="10">
    <source>
        <dbReference type="Proteomes" id="UP000326924"/>
    </source>
</evidence>
<evidence type="ECO:0000256" key="1">
    <source>
        <dbReference type="ARBA" id="ARBA00004123"/>
    </source>
</evidence>
<dbReference type="Pfam" id="PF04082">
    <property type="entry name" value="Fungal_trans"/>
    <property type="match status" value="1"/>
</dbReference>
<proteinExistence type="predicted"/>
<dbReference type="Pfam" id="PF00172">
    <property type="entry name" value="Zn_clus"/>
    <property type="match status" value="1"/>
</dbReference>
<dbReference type="SMART" id="SM00906">
    <property type="entry name" value="Fungal_trans"/>
    <property type="match status" value="1"/>
</dbReference>
<feature type="region of interest" description="Disordered" evidence="7">
    <location>
        <begin position="1"/>
        <end position="32"/>
    </location>
</feature>
<keyword evidence="6" id="KW-0539">Nucleus</keyword>